<dbReference type="InterPro" id="IPR001683">
    <property type="entry name" value="PX_dom"/>
</dbReference>
<dbReference type="InterPro" id="IPR027795">
    <property type="entry name" value="CASTOR_ACT_dom"/>
</dbReference>
<feature type="compositionally biased region" description="Polar residues" evidence="11">
    <location>
        <begin position="718"/>
        <end position="733"/>
    </location>
</feature>
<evidence type="ECO:0000256" key="8">
    <source>
        <dbReference type="ARBA" id="ARBA00022927"/>
    </source>
</evidence>
<dbReference type="Pfam" id="PF00787">
    <property type="entry name" value="PX"/>
    <property type="match status" value="1"/>
</dbReference>
<evidence type="ECO:0000313" key="13">
    <source>
        <dbReference type="EMBL" id="SGZ50771.1"/>
    </source>
</evidence>
<keyword evidence="7" id="KW-0597">Phosphoprotein</keyword>
<dbReference type="InterPro" id="IPR045865">
    <property type="entry name" value="ACT-like_dom_sf"/>
</dbReference>
<evidence type="ECO:0000256" key="10">
    <source>
        <dbReference type="ARBA" id="ARBA00023136"/>
    </source>
</evidence>
<evidence type="ECO:0000256" key="1">
    <source>
        <dbReference type="ARBA" id="ARBA00004287"/>
    </source>
</evidence>
<feature type="compositionally biased region" description="Basic and acidic residues" evidence="11">
    <location>
        <begin position="96"/>
        <end position="105"/>
    </location>
</feature>
<proteinExistence type="inferred from homology"/>
<reference evidence="13 14" key="1">
    <citation type="submission" date="2016-10" db="EMBL/GenBank/DDBJ databases">
        <authorList>
            <person name="de Groot N.N."/>
        </authorList>
    </citation>
    <scope>NUCLEOTIDE SEQUENCE [LARGE SCALE GENOMIC DNA]</scope>
    <source>
        <strain evidence="13 14">CBS 141442</strain>
    </source>
</reference>
<dbReference type="FunFam" id="1.20.1270.60:FF:000022">
    <property type="entry name" value="Sorting nexin 3 protein"/>
    <property type="match status" value="1"/>
</dbReference>
<evidence type="ECO:0000259" key="12">
    <source>
        <dbReference type="PROSITE" id="PS50195"/>
    </source>
</evidence>
<feature type="compositionally biased region" description="Polar residues" evidence="11">
    <location>
        <begin position="683"/>
        <end position="696"/>
    </location>
</feature>
<dbReference type="GO" id="GO:0045053">
    <property type="term" value="P:protein retention in Golgi apparatus"/>
    <property type="evidence" value="ECO:0007669"/>
    <property type="project" value="TreeGrafter"/>
</dbReference>
<comment type="subcellular location">
    <subcellularLocation>
        <location evidence="2">Cytoplasm</location>
    </subcellularLocation>
    <subcellularLocation>
        <location evidence="3">Golgi apparatus</location>
    </subcellularLocation>
    <subcellularLocation>
        <location evidence="1">Membrane</location>
        <topology evidence="1">Peripheral membrane protein</topology>
        <orientation evidence="1">Cytoplasmic side</orientation>
    </subcellularLocation>
</comment>
<feature type="compositionally biased region" description="Acidic residues" evidence="11">
    <location>
        <begin position="45"/>
        <end position="54"/>
    </location>
</feature>
<dbReference type="InterPro" id="IPR036871">
    <property type="entry name" value="PX_dom_sf"/>
</dbReference>
<evidence type="ECO:0000256" key="7">
    <source>
        <dbReference type="ARBA" id="ARBA00022553"/>
    </source>
</evidence>
<feature type="domain" description="PX" evidence="12">
    <location>
        <begin position="267"/>
        <end position="390"/>
    </location>
</feature>
<evidence type="ECO:0000256" key="5">
    <source>
        <dbReference type="ARBA" id="ARBA00022448"/>
    </source>
</evidence>
<dbReference type="PANTHER" id="PTHR10555:SF170">
    <property type="entry name" value="FI18122P1"/>
    <property type="match status" value="1"/>
</dbReference>
<dbReference type="OrthoDB" id="271164at2759"/>
<dbReference type="Proteomes" id="UP000182334">
    <property type="component" value="Chromosome II"/>
</dbReference>
<comment type="similarity">
    <text evidence="4">Belongs to the sorting nexin family.</text>
</comment>
<dbReference type="GO" id="GO:0005829">
    <property type="term" value="C:cytosol"/>
    <property type="evidence" value="ECO:0007669"/>
    <property type="project" value="GOC"/>
</dbReference>
<evidence type="ECO:0000313" key="14">
    <source>
        <dbReference type="Proteomes" id="UP000182334"/>
    </source>
</evidence>
<gene>
    <name evidence="13" type="ORF">SAMEA4029010_CIC11G00000003993</name>
</gene>
<dbReference type="GO" id="GO:0015031">
    <property type="term" value="P:protein transport"/>
    <property type="evidence" value="ECO:0007669"/>
    <property type="project" value="UniProtKB-KW"/>
</dbReference>
<evidence type="ECO:0000256" key="11">
    <source>
        <dbReference type="SAM" id="MobiDB-lite"/>
    </source>
</evidence>
<dbReference type="SUPFAM" id="SSF64268">
    <property type="entry name" value="PX domain"/>
    <property type="match status" value="1"/>
</dbReference>
<dbReference type="SMART" id="SM00312">
    <property type="entry name" value="PX"/>
    <property type="match status" value="1"/>
</dbReference>
<name>A0A1L0BI20_9ASCO</name>
<dbReference type="Gene3D" id="3.30.2130.10">
    <property type="entry name" value="VC0802-like"/>
    <property type="match status" value="1"/>
</dbReference>
<keyword evidence="14" id="KW-1185">Reference proteome</keyword>
<dbReference type="PROSITE" id="PS50195">
    <property type="entry name" value="PX"/>
    <property type="match status" value="1"/>
</dbReference>
<feature type="region of interest" description="Disordered" evidence="11">
    <location>
        <begin position="191"/>
        <end position="216"/>
    </location>
</feature>
<dbReference type="Gene3D" id="3.30.1520.10">
    <property type="entry name" value="Phox-like domain"/>
    <property type="match status" value="1"/>
</dbReference>
<evidence type="ECO:0000256" key="4">
    <source>
        <dbReference type="ARBA" id="ARBA00010883"/>
    </source>
</evidence>
<dbReference type="GO" id="GO:0035091">
    <property type="term" value="F:phosphatidylinositol binding"/>
    <property type="evidence" value="ECO:0007669"/>
    <property type="project" value="InterPro"/>
</dbReference>
<protein>
    <submittedName>
        <fullName evidence="13">CIC11C00000003993</fullName>
    </submittedName>
</protein>
<feature type="region of interest" description="Disordered" evidence="11">
    <location>
        <begin position="392"/>
        <end position="423"/>
    </location>
</feature>
<dbReference type="InterPro" id="IPR015404">
    <property type="entry name" value="Vps5_C"/>
</dbReference>
<dbReference type="EMBL" id="LT635757">
    <property type="protein sequence ID" value="SGZ50771.1"/>
    <property type="molecule type" value="Genomic_DNA"/>
</dbReference>
<dbReference type="PANTHER" id="PTHR10555">
    <property type="entry name" value="SORTING NEXIN"/>
    <property type="match status" value="1"/>
</dbReference>
<evidence type="ECO:0000256" key="6">
    <source>
        <dbReference type="ARBA" id="ARBA00022490"/>
    </source>
</evidence>
<dbReference type="Pfam" id="PF13840">
    <property type="entry name" value="ACT_7"/>
    <property type="match status" value="1"/>
</dbReference>
<keyword evidence="6" id="KW-0963">Cytoplasm</keyword>
<dbReference type="GO" id="GO:0046394">
    <property type="term" value="P:carboxylic acid biosynthetic process"/>
    <property type="evidence" value="ECO:0007669"/>
    <property type="project" value="UniProtKB-ARBA"/>
</dbReference>
<dbReference type="Gene3D" id="1.20.1270.60">
    <property type="entry name" value="Arfaptin homology (AH) domain/BAR domain"/>
    <property type="match status" value="1"/>
</dbReference>
<feature type="compositionally biased region" description="Polar residues" evidence="11">
    <location>
        <begin position="124"/>
        <end position="137"/>
    </location>
</feature>
<keyword evidence="5" id="KW-0813">Transport</keyword>
<dbReference type="GO" id="GO:0006520">
    <property type="term" value="P:amino acid metabolic process"/>
    <property type="evidence" value="ECO:0007669"/>
    <property type="project" value="UniProtKB-ARBA"/>
</dbReference>
<dbReference type="GO" id="GO:0042147">
    <property type="term" value="P:retrograde transport, endosome to Golgi"/>
    <property type="evidence" value="ECO:0007669"/>
    <property type="project" value="TreeGrafter"/>
</dbReference>
<feature type="compositionally biased region" description="Basic and acidic residues" evidence="11">
    <location>
        <begin position="765"/>
        <end position="777"/>
    </location>
</feature>
<keyword evidence="10" id="KW-0472">Membrane</keyword>
<feature type="region of interest" description="Disordered" evidence="11">
    <location>
        <begin position="18"/>
        <end position="176"/>
    </location>
</feature>
<feature type="compositionally biased region" description="Basic residues" evidence="11">
    <location>
        <begin position="166"/>
        <end position="176"/>
    </location>
</feature>
<dbReference type="GO" id="GO:0005794">
    <property type="term" value="C:Golgi apparatus"/>
    <property type="evidence" value="ECO:0007669"/>
    <property type="project" value="UniProtKB-SubCell"/>
</dbReference>
<dbReference type="Pfam" id="PF09325">
    <property type="entry name" value="Vps5"/>
    <property type="match status" value="1"/>
</dbReference>
<dbReference type="GO" id="GO:0005768">
    <property type="term" value="C:endosome"/>
    <property type="evidence" value="ECO:0007669"/>
    <property type="project" value="TreeGrafter"/>
</dbReference>
<dbReference type="InterPro" id="IPR027267">
    <property type="entry name" value="AH/BAR_dom_sf"/>
</dbReference>
<dbReference type="GO" id="GO:0030904">
    <property type="term" value="C:retromer complex"/>
    <property type="evidence" value="ECO:0007669"/>
    <property type="project" value="UniProtKB-ARBA"/>
</dbReference>
<dbReference type="AlphaFoldDB" id="A0A1L0BI20"/>
<accession>A0A1L0BI20</accession>
<evidence type="ECO:0000256" key="2">
    <source>
        <dbReference type="ARBA" id="ARBA00004496"/>
    </source>
</evidence>
<dbReference type="SUPFAM" id="SSF55021">
    <property type="entry name" value="ACT-like"/>
    <property type="match status" value="1"/>
</dbReference>
<sequence length="1106" mass="123579">MDDDLTASHWDDVLAPSQTQFSSSTYDGFGNRFGTLSLDNPHKDDDDDDDDNNSDDGKSDANEGDDDDQPSTKAPIDQFASSSVFNQAEIDQLNEIQKEERKEKSSNLLTELTHGMEENDLETALQSPTKVTPSDSLFSDRGTPLKVPTSEGRPATEVLTSPTKSAKLKNGKFRATRSRRYPSKTVVKNLKENNADATDPLGPLGGSSGADGSTHENILSTRGETLLQEANAPLYDIASQPEQESVTKVDAPLATTTNEQTYPSDANVLDITVGDPIKVGDITNAHIVYSIRTKNKNDHTLHFPQTQEPVTVSRRYKDFRWIYHQLQNNHPGRIIPPPPTKQTYIGRFNESFIENRRLSLEKMLTKISKVVDFANDQDFVMFLTSEDFTNESKERERISGSGASSHPDLDDDSENGSVSSTASTPLVSGAAATSFMSSLFSISTKAPEPDEYFSKKKAYIEDLEYNLKTFYKSLELIATQRVEIMGVTEEISSTIDALADLEILKTTSDLLGEFAEVHLKLRENLDRVNLLDQLTLGFTIEEYLRIIGSVKSVFEARSKIYQQYITYKNDLTKKQESLDKLNSKYKSSVDKINLLTFEVDKLKQKVTQFEKSFNNISDTIKSEIDKFEMDKIEDFRNSVEIFIESSIESQKQRLSILTVPRDKVWLFSSSILKLLHEASKNTTEGYENASESGHSQSESDDYDISSTSSSEDEETEHLMTQSHFSNGSGSKRNLGTKLAGSSKFDNSSKHDSLSISTDSFGESSTPKHNDSLKRHESDASIEDYDEEDDYFFHVAFTPSECTVICSKEACRSYFEQPLAVCHQLGYEDVMVLSESYLNLLIDTEGEFNNSERILELTRPLSAHKISLFFLSSHFTDIVLIPYHLKDQVVRILTKKNFEFSILSKSYLVNPNISNDTDSPDSPRETTSELEDNTLKLFRDAQIRPQINKKVRLLLTGARPGQVKHSISKAAQCISSGEVPEYFAITRTSLNEISLILPGSGRQRSAMGFDYRSIIGSALDTIVPISLDLKKLPLDSTGIVAGLASRLLSSIKSVPEAMGSFEMSYLSMARSAILMIPRENLSVVSKMIKNMRNASEDTHKQFSDLLL</sequence>
<feature type="region of interest" description="Disordered" evidence="11">
    <location>
        <begin position="683"/>
        <end position="777"/>
    </location>
</feature>
<keyword evidence="8" id="KW-0653">Protein transport</keyword>
<keyword evidence="9" id="KW-0333">Golgi apparatus</keyword>
<evidence type="ECO:0000256" key="9">
    <source>
        <dbReference type="ARBA" id="ARBA00023034"/>
    </source>
</evidence>
<feature type="compositionally biased region" description="Polar residues" evidence="11">
    <location>
        <begin position="753"/>
        <end position="764"/>
    </location>
</feature>
<dbReference type="STRING" id="45354.A0A1L0BI20"/>
<organism evidence="13 14">
    <name type="scientific">Sungouiella intermedia</name>
    <dbReference type="NCBI Taxonomy" id="45354"/>
    <lineage>
        <taxon>Eukaryota</taxon>
        <taxon>Fungi</taxon>
        <taxon>Dikarya</taxon>
        <taxon>Ascomycota</taxon>
        <taxon>Saccharomycotina</taxon>
        <taxon>Pichiomycetes</taxon>
        <taxon>Metschnikowiaceae</taxon>
        <taxon>Sungouiella</taxon>
    </lineage>
</organism>
<evidence type="ECO:0000256" key="3">
    <source>
        <dbReference type="ARBA" id="ARBA00004555"/>
    </source>
</evidence>